<keyword evidence="4" id="KW-0227">DNA damage</keyword>
<dbReference type="HOGENOM" id="CLU_836679_0_0_1"/>
<protein>
    <recommendedName>
        <fullName evidence="9">FHA domain-containing protein</fullName>
    </recommendedName>
</protein>
<dbReference type="GO" id="GO:0030870">
    <property type="term" value="C:Mre11 complex"/>
    <property type="evidence" value="ECO:0007669"/>
    <property type="project" value="InterPro"/>
</dbReference>
<dbReference type="Pfam" id="PF16508">
    <property type="entry name" value="NIBRIN_BRCT_II"/>
    <property type="match status" value="1"/>
</dbReference>
<dbReference type="CDD" id="cd22667">
    <property type="entry name" value="FHA_NBN"/>
    <property type="match status" value="1"/>
</dbReference>
<keyword evidence="3" id="KW-0158">Chromosome</keyword>
<dbReference type="CDD" id="cd17741">
    <property type="entry name" value="BRCT_nibrin"/>
    <property type="match status" value="1"/>
</dbReference>
<sequence length="318" mass="34982">MLYTDSVTESADDHHFLLAGQEYTFGRKDCDILVKDDMSISRKHAVFTVQHPEANLCHPDRIPRLVMKDVSRFGSKIGSDLIKNGQERSLTHGDVFISGSALVSKFRVEYEPLLVTTSCLAPDGKTALKSELRTLGGHLVPEWKDACHCVVMSSLSVTMKVICALICQKPVVLPAYFEAWLSAVKAGSSPPSPSSFLPPLAESQISSDENLFNPQPLRRNIFNGKIFVFLTAKQFKRLSPVVEQGGGTPMLMESSGVGDLELMTSGSACVLHVDVRDATLKLTPEGVKWVKSVELHLQRCIEQSNIVKNPDITIMSQK</sequence>
<dbReference type="PROSITE" id="PS50006">
    <property type="entry name" value="FHA_DOMAIN"/>
    <property type="match status" value="1"/>
</dbReference>
<dbReference type="InterPro" id="IPR008984">
    <property type="entry name" value="SMAD_FHA_dom_sf"/>
</dbReference>
<dbReference type="Gene3D" id="3.40.50.10190">
    <property type="entry name" value="BRCT domain"/>
    <property type="match status" value="1"/>
</dbReference>
<dbReference type="Proteomes" id="UP000014760">
    <property type="component" value="Unassembled WGS sequence"/>
</dbReference>
<dbReference type="GO" id="GO:0000724">
    <property type="term" value="P:double-strand break repair via homologous recombination"/>
    <property type="evidence" value="ECO:0007669"/>
    <property type="project" value="TreeGrafter"/>
</dbReference>
<dbReference type="Gene3D" id="2.60.200.20">
    <property type="match status" value="1"/>
</dbReference>
<dbReference type="PANTHER" id="PTHR12162:SF0">
    <property type="entry name" value="NIBRIN"/>
    <property type="match status" value="1"/>
</dbReference>
<evidence type="ECO:0000313" key="11">
    <source>
        <dbReference type="EnsemblMetazoa" id="CapteP226297"/>
    </source>
</evidence>
<keyword evidence="12" id="KW-1185">Reference proteome</keyword>
<reference evidence="10 12" key="2">
    <citation type="journal article" date="2013" name="Nature">
        <title>Insights into bilaterian evolution from three spiralian genomes.</title>
        <authorList>
            <person name="Simakov O."/>
            <person name="Marletaz F."/>
            <person name="Cho S.J."/>
            <person name="Edsinger-Gonzales E."/>
            <person name="Havlak P."/>
            <person name="Hellsten U."/>
            <person name="Kuo D.H."/>
            <person name="Larsson T."/>
            <person name="Lv J."/>
            <person name="Arendt D."/>
            <person name="Savage R."/>
            <person name="Osoegawa K."/>
            <person name="de Jong P."/>
            <person name="Grimwood J."/>
            <person name="Chapman J.A."/>
            <person name="Shapiro H."/>
            <person name="Aerts A."/>
            <person name="Otillar R.P."/>
            <person name="Terry A.Y."/>
            <person name="Boore J.L."/>
            <person name="Grigoriev I.V."/>
            <person name="Lindberg D.R."/>
            <person name="Seaver E.C."/>
            <person name="Weisblat D.A."/>
            <person name="Putnam N.H."/>
            <person name="Rokhsar D.S."/>
        </authorList>
    </citation>
    <scope>NUCLEOTIDE SEQUENCE</scope>
    <source>
        <strain evidence="10 12">I ESC-2004</strain>
    </source>
</reference>
<accession>R7TSH5</accession>
<dbReference type="Gene3D" id="3.40.50.10980">
    <property type="entry name" value="Nibrin, BRCT2 domain"/>
    <property type="match status" value="1"/>
</dbReference>
<dbReference type="FunFam" id="2.60.200.20:FF:000017">
    <property type="entry name" value="Nibrin"/>
    <property type="match status" value="1"/>
</dbReference>
<evidence type="ECO:0000256" key="5">
    <source>
        <dbReference type="ARBA" id="ARBA00023204"/>
    </source>
</evidence>
<dbReference type="STRING" id="283909.R7TSH5"/>
<dbReference type="InterPro" id="IPR000253">
    <property type="entry name" value="FHA_dom"/>
</dbReference>
<reference evidence="11" key="3">
    <citation type="submission" date="2015-06" db="UniProtKB">
        <authorList>
            <consortium name="EnsemblMetazoa"/>
        </authorList>
    </citation>
    <scope>IDENTIFICATION</scope>
</reference>
<evidence type="ECO:0000259" key="9">
    <source>
        <dbReference type="PROSITE" id="PS50006"/>
    </source>
</evidence>
<dbReference type="GO" id="GO:0003684">
    <property type="term" value="F:damaged DNA binding"/>
    <property type="evidence" value="ECO:0007669"/>
    <property type="project" value="TreeGrafter"/>
</dbReference>
<dbReference type="EMBL" id="KB308784">
    <property type="protein sequence ID" value="ELT96609.1"/>
    <property type="molecule type" value="Genomic_DNA"/>
</dbReference>
<evidence type="ECO:0000256" key="7">
    <source>
        <dbReference type="ARBA" id="ARBA00023306"/>
    </source>
</evidence>
<dbReference type="InterPro" id="IPR036420">
    <property type="entry name" value="BRCT_dom_sf"/>
</dbReference>
<evidence type="ECO:0000256" key="6">
    <source>
        <dbReference type="ARBA" id="ARBA00023242"/>
    </source>
</evidence>
<dbReference type="EMBL" id="AMQN01011271">
    <property type="status" value="NOT_ANNOTATED_CDS"/>
    <property type="molecule type" value="Genomic_DNA"/>
</dbReference>
<evidence type="ECO:0000313" key="12">
    <source>
        <dbReference type="Proteomes" id="UP000014760"/>
    </source>
</evidence>
<dbReference type="GO" id="GO:0007095">
    <property type="term" value="P:mitotic G2 DNA damage checkpoint signaling"/>
    <property type="evidence" value="ECO:0007669"/>
    <property type="project" value="InterPro"/>
</dbReference>
<reference evidence="12" key="1">
    <citation type="submission" date="2012-12" db="EMBL/GenBank/DDBJ databases">
        <authorList>
            <person name="Hellsten U."/>
            <person name="Grimwood J."/>
            <person name="Chapman J.A."/>
            <person name="Shapiro H."/>
            <person name="Aerts A."/>
            <person name="Otillar R.P."/>
            <person name="Terry A.Y."/>
            <person name="Boore J.L."/>
            <person name="Simakov O."/>
            <person name="Marletaz F."/>
            <person name="Cho S.-J."/>
            <person name="Edsinger-Gonzales E."/>
            <person name="Havlak P."/>
            <person name="Kuo D.-H."/>
            <person name="Larsson T."/>
            <person name="Lv J."/>
            <person name="Arendt D."/>
            <person name="Savage R."/>
            <person name="Osoegawa K."/>
            <person name="de Jong P."/>
            <person name="Lindberg D.R."/>
            <person name="Seaver E.C."/>
            <person name="Weisblat D.A."/>
            <person name="Putnam N.H."/>
            <person name="Grigoriev I.V."/>
            <person name="Rokhsar D.S."/>
        </authorList>
    </citation>
    <scope>NUCLEOTIDE SEQUENCE</scope>
    <source>
        <strain evidence="12">I ESC-2004</strain>
    </source>
</reference>
<evidence type="ECO:0000313" key="10">
    <source>
        <dbReference type="EMBL" id="ELT96609.1"/>
    </source>
</evidence>
<dbReference type="OrthoDB" id="552194at2759"/>
<evidence type="ECO:0000256" key="1">
    <source>
        <dbReference type="ARBA" id="ARBA00004123"/>
    </source>
</evidence>
<dbReference type="SUPFAM" id="SSF49879">
    <property type="entry name" value="SMAD/FHA domain"/>
    <property type="match status" value="1"/>
</dbReference>
<comment type="similarity">
    <text evidence="8">Belongs to the Nibrin family.</text>
</comment>
<dbReference type="GO" id="GO:0005694">
    <property type="term" value="C:chromosome"/>
    <property type="evidence" value="ECO:0007669"/>
    <property type="project" value="UniProtKB-SubCell"/>
</dbReference>
<feature type="domain" description="FHA" evidence="9">
    <location>
        <begin position="23"/>
        <end position="82"/>
    </location>
</feature>
<dbReference type="EMBL" id="AMQN01011270">
    <property type="status" value="NOT_ANNOTATED_CDS"/>
    <property type="molecule type" value="Genomic_DNA"/>
</dbReference>
<dbReference type="InterPro" id="IPR032429">
    <property type="entry name" value="Nibrin_BRCT2"/>
</dbReference>
<dbReference type="Pfam" id="PF00498">
    <property type="entry name" value="FHA"/>
    <property type="match status" value="1"/>
</dbReference>
<keyword evidence="7" id="KW-0131">Cell cycle</keyword>
<keyword evidence="5" id="KW-0234">DNA repair</keyword>
<comment type="subcellular location">
    <subcellularLocation>
        <location evidence="2">Chromosome</location>
    </subcellularLocation>
    <subcellularLocation>
        <location evidence="1">Nucleus</location>
    </subcellularLocation>
</comment>
<keyword evidence="6" id="KW-0539">Nucleus</keyword>
<dbReference type="SUPFAM" id="SSF52113">
    <property type="entry name" value="BRCT domain"/>
    <property type="match status" value="1"/>
</dbReference>
<evidence type="ECO:0000256" key="8">
    <source>
        <dbReference type="ARBA" id="ARBA00044757"/>
    </source>
</evidence>
<name>R7TSH5_CAPTE</name>
<dbReference type="EnsemblMetazoa" id="CapteT226297">
    <property type="protein sequence ID" value="CapteP226297"/>
    <property type="gene ID" value="CapteG226297"/>
</dbReference>
<dbReference type="InterPro" id="IPR040227">
    <property type="entry name" value="Nibrin-rel"/>
</dbReference>
<evidence type="ECO:0000256" key="3">
    <source>
        <dbReference type="ARBA" id="ARBA00022454"/>
    </source>
</evidence>
<dbReference type="InterPro" id="IPR043014">
    <property type="entry name" value="Nibrin_BRCT2_sf"/>
</dbReference>
<gene>
    <name evidence="10" type="ORF">CAPTEDRAFT_226297</name>
</gene>
<dbReference type="OMA" id="LWGDDMV"/>
<evidence type="ECO:0000256" key="2">
    <source>
        <dbReference type="ARBA" id="ARBA00004286"/>
    </source>
</evidence>
<dbReference type="AlphaFoldDB" id="R7TSH5"/>
<organism evidence="10">
    <name type="scientific">Capitella teleta</name>
    <name type="common">Polychaete worm</name>
    <dbReference type="NCBI Taxonomy" id="283909"/>
    <lineage>
        <taxon>Eukaryota</taxon>
        <taxon>Metazoa</taxon>
        <taxon>Spiralia</taxon>
        <taxon>Lophotrochozoa</taxon>
        <taxon>Annelida</taxon>
        <taxon>Polychaeta</taxon>
        <taxon>Sedentaria</taxon>
        <taxon>Scolecida</taxon>
        <taxon>Capitellidae</taxon>
        <taxon>Capitella</taxon>
    </lineage>
</organism>
<proteinExistence type="inferred from homology"/>
<evidence type="ECO:0000256" key="4">
    <source>
        <dbReference type="ARBA" id="ARBA00022763"/>
    </source>
</evidence>
<dbReference type="PANTHER" id="PTHR12162">
    <property type="entry name" value="NIBRIN-RELATED"/>
    <property type="match status" value="1"/>
</dbReference>